<evidence type="ECO:0000256" key="1">
    <source>
        <dbReference type="ARBA" id="ARBA00004123"/>
    </source>
</evidence>
<dbReference type="Proteomes" id="UP001162131">
    <property type="component" value="Unassembled WGS sequence"/>
</dbReference>
<dbReference type="GO" id="GO:0003676">
    <property type="term" value="F:nucleic acid binding"/>
    <property type="evidence" value="ECO:0007669"/>
    <property type="project" value="InterPro"/>
</dbReference>
<dbReference type="GO" id="GO:0005634">
    <property type="term" value="C:nucleus"/>
    <property type="evidence" value="ECO:0007669"/>
    <property type="project" value="UniProtKB-SubCell"/>
</dbReference>
<dbReference type="InterPro" id="IPR044961">
    <property type="entry name" value="MS5/SDI1"/>
</dbReference>
<protein>
    <recommendedName>
        <fullName evidence="7">RRM domain-containing protein</fullName>
    </recommendedName>
</protein>
<dbReference type="Gene3D" id="1.25.40.10">
    <property type="entry name" value="Tetratricopeptide repeat domain"/>
    <property type="match status" value="1"/>
</dbReference>
<keyword evidence="4" id="KW-0539">Nucleus</keyword>
<sequence length="280" mass="32213">MAKTKFSALLPSDFNKENQGTGVYEIKHISSHVSSESVLKPRDPNRPFVTKYSKDSKVYYPIPKGDSVYALGKKAEYIEKNLEKAADLYLKAINSNDRAESAIKDLVGVLHQQGKTFEALEILQKHENLFTNETEKYENIYKNLHQQLMFKGNRFNKLLKISPVKPFVKASFISSLFSKPQRINEIKIHGKGYAILNFSSHSAARKTLESFRFWEKYKIEWVNVDGEVIGDAYFRGEIKVKKPKVYQEKKAKNSEDEIFEFSQKEAEEILGKDLLACLNN</sequence>
<evidence type="ECO:0000256" key="4">
    <source>
        <dbReference type="ARBA" id="ARBA00023242"/>
    </source>
</evidence>
<dbReference type="SUPFAM" id="SSF54928">
    <property type="entry name" value="RNA-binding domain, RBD"/>
    <property type="match status" value="1"/>
</dbReference>
<name>A0AAU9IQG5_9CILI</name>
<reference evidence="5" key="1">
    <citation type="submission" date="2021-09" db="EMBL/GenBank/DDBJ databases">
        <authorList>
            <consortium name="AG Swart"/>
            <person name="Singh M."/>
            <person name="Singh A."/>
            <person name="Seah K."/>
            <person name="Emmerich C."/>
        </authorList>
    </citation>
    <scope>NUCLEOTIDE SEQUENCE</scope>
    <source>
        <strain evidence="5">ATCC30299</strain>
    </source>
</reference>
<evidence type="ECO:0000313" key="6">
    <source>
        <dbReference type="Proteomes" id="UP001162131"/>
    </source>
</evidence>
<dbReference type="PANTHER" id="PTHR36326">
    <property type="entry name" value="PROTEIN POLLENLESS 3-LIKE 2"/>
    <property type="match status" value="1"/>
</dbReference>
<keyword evidence="3" id="KW-0175">Coiled coil</keyword>
<dbReference type="PANTHER" id="PTHR36326:SF7">
    <property type="entry name" value="PROTEIN POLLENLESS 3-LIKE 2"/>
    <property type="match status" value="1"/>
</dbReference>
<dbReference type="InterPro" id="IPR035979">
    <property type="entry name" value="RBD_domain_sf"/>
</dbReference>
<keyword evidence="2" id="KW-0677">Repeat</keyword>
<organism evidence="5 6">
    <name type="scientific">Blepharisma stoltei</name>
    <dbReference type="NCBI Taxonomy" id="1481888"/>
    <lineage>
        <taxon>Eukaryota</taxon>
        <taxon>Sar</taxon>
        <taxon>Alveolata</taxon>
        <taxon>Ciliophora</taxon>
        <taxon>Postciliodesmatophora</taxon>
        <taxon>Heterotrichea</taxon>
        <taxon>Heterotrichida</taxon>
        <taxon>Blepharismidae</taxon>
        <taxon>Blepharisma</taxon>
    </lineage>
</organism>
<gene>
    <name evidence="5" type="ORF">BSTOLATCC_MIC16831</name>
</gene>
<evidence type="ECO:0000256" key="2">
    <source>
        <dbReference type="ARBA" id="ARBA00022737"/>
    </source>
</evidence>
<comment type="caution">
    <text evidence="5">The sequence shown here is derived from an EMBL/GenBank/DDBJ whole genome shotgun (WGS) entry which is preliminary data.</text>
</comment>
<evidence type="ECO:0000313" key="5">
    <source>
        <dbReference type="EMBL" id="CAG9316728.1"/>
    </source>
</evidence>
<dbReference type="InterPro" id="IPR011990">
    <property type="entry name" value="TPR-like_helical_dom_sf"/>
</dbReference>
<keyword evidence="6" id="KW-1185">Reference proteome</keyword>
<dbReference type="SUPFAM" id="SSF48452">
    <property type="entry name" value="TPR-like"/>
    <property type="match status" value="1"/>
</dbReference>
<proteinExistence type="predicted"/>
<comment type="subcellular location">
    <subcellularLocation>
        <location evidence="1">Nucleus</location>
    </subcellularLocation>
</comment>
<dbReference type="AlphaFoldDB" id="A0AAU9IQG5"/>
<accession>A0AAU9IQG5</accession>
<evidence type="ECO:0000256" key="3">
    <source>
        <dbReference type="ARBA" id="ARBA00023054"/>
    </source>
</evidence>
<evidence type="ECO:0008006" key="7">
    <source>
        <dbReference type="Google" id="ProtNLM"/>
    </source>
</evidence>
<dbReference type="EMBL" id="CAJZBQ010000016">
    <property type="protein sequence ID" value="CAG9316728.1"/>
    <property type="molecule type" value="Genomic_DNA"/>
</dbReference>